<keyword evidence="2" id="KW-1185">Reference proteome</keyword>
<sequence length="298" mass="32806">MVEVTALIRCTCNQIHALVKKWQAYPLPCSHAFASKNFYRSKVKNLSKTPTGGSTVLPVRDLIREKNFGTPLPKSISSGTPVQFRVAMAIARLPEELITDILSRLPAKSIGQSRVLRKLNLSRGQDNWVSVVGSCNGLALVVDEEDNFVDTFIDIYSAKMGSWKRLSPSPYDHAVPCNDSGTFLNGALHLLGSSCAYVNDSVISAFNLASEVFEELPPPATLHKDNFWNSVVLRVNIEALVPNIGLQLCGYNKLSLFQCVTGYINAVDVASVMLFFLNLFLWDFTDNAATVGLKAYIK</sequence>
<protein>
    <submittedName>
        <fullName evidence="1">Uncharacterized protein</fullName>
    </submittedName>
</protein>
<evidence type="ECO:0000313" key="1">
    <source>
        <dbReference type="EMBL" id="KAI5650756.1"/>
    </source>
</evidence>
<gene>
    <name evidence="1" type="ORF">M9H77_36761</name>
</gene>
<comment type="caution">
    <text evidence="1">The sequence shown here is derived from an EMBL/GenBank/DDBJ whole genome shotgun (WGS) entry which is preliminary data.</text>
</comment>
<accession>A0ACB9ZVA4</accession>
<name>A0ACB9ZVA4_CATRO</name>
<reference evidence="2" key="1">
    <citation type="journal article" date="2023" name="Nat. Plants">
        <title>Single-cell RNA sequencing provides a high-resolution roadmap for understanding the multicellular compartmentation of specialized metabolism.</title>
        <authorList>
            <person name="Sun S."/>
            <person name="Shen X."/>
            <person name="Li Y."/>
            <person name="Li Y."/>
            <person name="Wang S."/>
            <person name="Li R."/>
            <person name="Zhang H."/>
            <person name="Shen G."/>
            <person name="Guo B."/>
            <person name="Wei J."/>
            <person name="Xu J."/>
            <person name="St-Pierre B."/>
            <person name="Chen S."/>
            <person name="Sun C."/>
        </authorList>
    </citation>
    <scope>NUCLEOTIDE SEQUENCE [LARGE SCALE GENOMIC DNA]</scope>
</reference>
<organism evidence="1 2">
    <name type="scientific">Catharanthus roseus</name>
    <name type="common">Madagascar periwinkle</name>
    <name type="synonym">Vinca rosea</name>
    <dbReference type="NCBI Taxonomy" id="4058"/>
    <lineage>
        <taxon>Eukaryota</taxon>
        <taxon>Viridiplantae</taxon>
        <taxon>Streptophyta</taxon>
        <taxon>Embryophyta</taxon>
        <taxon>Tracheophyta</taxon>
        <taxon>Spermatophyta</taxon>
        <taxon>Magnoliopsida</taxon>
        <taxon>eudicotyledons</taxon>
        <taxon>Gunneridae</taxon>
        <taxon>Pentapetalae</taxon>
        <taxon>asterids</taxon>
        <taxon>lamiids</taxon>
        <taxon>Gentianales</taxon>
        <taxon>Apocynaceae</taxon>
        <taxon>Rauvolfioideae</taxon>
        <taxon>Vinceae</taxon>
        <taxon>Catharanthinae</taxon>
        <taxon>Catharanthus</taxon>
    </lineage>
</organism>
<proteinExistence type="predicted"/>
<evidence type="ECO:0000313" key="2">
    <source>
        <dbReference type="Proteomes" id="UP001060085"/>
    </source>
</evidence>
<dbReference type="EMBL" id="CM044708">
    <property type="protein sequence ID" value="KAI5650756.1"/>
    <property type="molecule type" value="Genomic_DNA"/>
</dbReference>
<dbReference type="Proteomes" id="UP001060085">
    <property type="component" value="Linkage Group LG08"/>
</dbReference>